<feature type="transmembrane region" description="Helical" evidence="6">
    <location>
        <begin position="277"/>
        <end position="299"/>
    </location>
</feature>
<keyword evidence="4 6" id="KW-1133">Transmembrane helix</keyword>
<dbReference type="eggNOG" id="COG0795">
    <property type="taxonomic scope" value="Bacteria"/>
</dbReference>
<dbReference type="GO" id="GO:0055085">
    <property type="term" value="P:transmembrane transport"/>
    <property type="evidence" value="ECO:0007669"/>
    <property type="project" value="InterPro"/>
</dbReference>
<accession>D5MJ40</accession>
<evidence type="ECO:0000256" key="3">
    <source>
        <dbReference type="ARBA" id="ARBA00022692"/>
    </source>
</evidence>
<feature type="transmembrane region" description="Helical" evidence="6">
    <location>
        <begin position="17"/>
        <end position="35"/>
    </location>
</feature>
<protein>
    <submittedName>
        <fullName evidence="7">Putative Permease YjgP/YjgQ</fullName>
    </submittedName>
</protein>
<keyword evidence="2" id="KW-1003">Cell membrane</keyword>
<gene>
    <name evidence="7" type="ORF">DAMO_0314</name>
</gene>
<sequence length="362" mass="40603">MLTVPMRILDRYLAKEFLRICAFSLVIFLALSVIVDLFDRLSRFLDVSGVVVIQYYIYRLPWFGFQVMPVAVLLAALFSLGKMARHNELLAMKMGHLSIFRIVVPPLVLGLVVSFAALILGESIVPRMNERALDAYRVKVQKVSPFQRTKNNDIWYRAKGNRFLHISLLEAASGSIRGLTVFELSPDFRLARRIDAKEARWQDGQWRLQNGEISRTKPDGTFRVDPFTHLTLYLEEKPEDLAHVVREAEEMTSSELREYIERLAKAGVSSVRYQVDLAAKGSTAFTNLVMAFIGIAFALRTGKRGVMAWTGACVVAAVCYSILNSFSISLGRGDVLPPLVAAWLPNVLFTTAGLASVLRIKT</sequence>
<feature type="transmembrane region" description="Helical" evidence="6">
    <location>
        <begin position="55"/>
        <end position="78"/>
    </location>
</feature>
<dbReference type="EMBL" id="FP565575">
    <property type="protein sequence ID" value="CBE67405.1"/>
    <property type="molecule type" value="Genomic_DNA"/>
</dbReference>
<dbReference type="PANTHER" id="PTHR33529">
    <property type="entry name" value="SLR0882 PROTEIN-RELATED"/>
    <property type="match status" value="1"/>
</dbReference>
<feature type="transmembrane region" description="Helical" evidence="6">
    <location>
        <begin position="99"/>
        <end position="120"/>
    </location>
</feature>
<evidence type="ECO:0000256" key="4">
    <source>
        <dbReference type="ARBA" id="ARBA00022989"/>
    </source>
</evidence>
<dbReference type="Proteomes" id="UP000006898">
    <property type="component" value="Chromosome"/>
</dbReference>
<keyword evidence="5 6" id="KW-0472">Membrane</keyword>
<reference evidence="7 8" key="1">
    <citation type="journal article" date="2010" name="Nature">
        <title>Nitrite-driven anaerobic methane oxidation by oxygenic bacteria.</title>
        <authorList>
            <person name="Ettwig K.F."/>
            <person name="Butler M.K."/>
            <person name="Le Paslier D."/>
            <person name="Pelletier E."/>
            <person name="Mangenot S."/>
            <person name="Kuypers M.M.M."/>
            <person name="Schreiber F."/>
            <person name="Dutilh B.E."/>
            <person name="Zedelius J."/>
            <person name="de Beer D."/>
            <person name="Gloerich J."/>
            <person name="Wessels H.J.C.T."/>
            <person name="van Allen T."/>
            <person name="Luesken F."/>
            <person name="Wu M."/>
            <person name="van de Pas-Schoonen K.T."/>
            <person name="Op den Camp H.J.M."/>
            <person name="Janssen-Megens E.M."/>
            <person name="Francoijs K-J."/>
            <person name="Stunnenberg H."/>
            <person name="Weissenbach J."/>
            <person name="Jetten M.S.M."/>
            <person name="Strous M."/>
        </authorList>
    </citation>
    <scope>NUCLEOTIDE SEQUENCE [LARGE SCALE GENOMIC DNA]</scope>
</reference>
<dbReference type="NCBIfam" id="TIGR04408">
    <property type="entry name" value="LptG_lptG"/>
    <property type="match status" value="1"/>
</dbReference>
<dbReference type="KEGG" id="mox:DAMO_0314"/>
<evidence type="ECO:0000313" key="8">
    <source>
        <dbReference type="Proteomes" id="UP000006898"/>
    </source>
</evidence>
<dbReference type="GO" id="GO:0015920">
    <property type="term" value="P:lipopolysaccharide transport"/>
    <property type="evidence" value="ECO:0007669"/>
    <property type="project" value="TreeGrafter"/>
</dbReference>
<evidence type="ECO:0000256" key="6">
    <source>
        <dbReference type="SAM" id="Phobius"/>
    </source>
</evidence>
<dbReference type="HOGENOM" id="CLU_028799_3_2_0"/>
<dbReference type="InterPro" id="IPR005495">
    <property type="entry name" value="LptG/LptF_permease"/>
</dbReference>
<name>D5MJ40_METO1</name>
<dbReference type="STRING" id="671143.DAMO_0314"/>
<dbReference type="InterPro" id="IPR030923">
    <property type="entry name" value="LptG"/>
</dbReference>
<dbReference type="PANTHER" id="PTHR33529:SF6">
    <property type="entry name" value="YJGP_YJGQ FAMILY PERMEASE"/>
    <property type="match status" value="1"/>
</dbReference>
<evidence type="ECO:0000256" key="2">
    <source>
        <dbReference type="ARBA" id="ARBA00022475"/>
    </source>
</evidence>
<feature type="transmembrane region" description="Helical" evidence="6">
    <location>
        <begin position="335"/>
        <end position="358"/>
    </location>
</feature>
<dbReference type="AlphaFoldDB" id="D5MJ40"/>
<evidence type="ECO:0000256" key="1">
    <source>
        <dbReference type="ARBA" id="ARBA00004651"/>
    </source>
</evidence>
<dbReference type="Pfam" id="PF03739">
    <property type="entry name" value="LptF_LptG"/>
    <property type="match status" value="1"/>
</dbReference>
<dbReference type="GO" id="GO:0043190">
    <property type="term" value="C:ATP-binding cassette (ABC) transporter complex"/>
    <property type="evidence" value="ECO:0007669"/>
    <property type="project" value="InterPro"/>
</dbReference>
<feature type="transmembrane region" description="Helical" evidence="6">
    <location>
        <begin position="306"/>
        <end position="323"/>
    </location>
</feature>
<comment type="subcellular location">
    <subcellularLocation>
        <location evidence="1">Cell membrane</location>
        <topology evidence="1">Multi-pass membrane protein</topology>
    </subcellularLocation>
</comment>
<organism evidence="7 8">
    <name type="scientific">Methylomirabilis oxygeniifera</name>
    <dbReference type="NCBI Taxonomy" id="671143"/>
    <lineage>
        <taxon>Bacteria</taxon>
        <taxon>Candidatus Methylomirabilota</taxon>
        <taxon>Candidatus Methylomirabilia</taxon>
        <taxon>Candidatus Methylomirabilales</taxon>
        <taxon>Candidatus Methylomirabilaceae</taxon>
        <taxon>Candidatus Methylomirabilis</taxon>
    </lineage>
</organism>
<keyword evidence="3 6" id="KW-0812">Transmembrane</keyword>
<evidence type="ECO:0000313" key="7">
    <source>
        <dbReference type="EMBL" id="CBE67405.1"/>
    </source>
</evidence>
<evidence type="ECO:0000256" key="5">
    <source>
        <dbReference type="ARBA" id="ARBA00023136"/>
    </source>
</evidence>
<proteinExistence type="predicted"/>